<evidence type="ECO:0000256" key="3">
    <source>
        <dbReference type="ARBA" id="ARBA00022553"/>
    </source>
</evidence>
<dbReference type="InterPro" id="IPR001789">
    <property type="entry name" value="Sig_transdc_resp-reg_receiver"/>
</dbReference>
<dbReference type="InterPro" id="IPR036097">
    <property type="entry name" value="HisK_dim/P_sf"/>
</dbReference>
<dbReference type="SMART" id="SM00091">
    <property type="entry name" value="PAS"/>
    <property type="match status" value="2"/>
</dbReference>
<dbReference type="Gene3D" id="3.40.50.2300">
    <property type="match status" value="1"/>
</dbReference>
<gene>
    <name evidence="13" type="ORF">HY912_17225</name>
</gene>
<feature type="modified residue" description="4-aspartylphosphate" evidence="9">
    <location>
        <position position="614"/>
    </location>
</feature>
<keyword evidence="6" id="KW-0418">Kinase</keyword>
<dbReference type="InterPro" id="IPR003594">
    <property type="entry name" value="HATPase_dom"/>
</dbReference>
<name>A0A9D6Z1M3_9BACT</name>
<dbReference type="Pfam" id="PF13188">
    <property type="entry name" value="PAS_8"/>
    <property type="match status" value="1"/>
</dbReference>
<dbReference type="PROSITE" id="PS50110">
    <property type="entry name" value="RESPONSE_REGULATORY"/>
    <property type="match status" value="1"/>
</dbReference>
<dbReference type="PROSITE" id="PS50109">
    <property type="entry name" value="HIS_KIN"/>
    <property type="match status" value="1"/>
</dbReference>
<dbReference type="GO" id="GO:0000155">
    <property type="term" value="F:phosphorelay sensor kinase activity"/>
    <property type="evidence" value="ECO:0007669"/>
    <property type="project" value="InterPro"/>
</dbReference>
<evidence type="ECO:0000256" key="8">
    <source>
        <dbReference type="ARBA" id="ARBA00023012"/>
    </source>
</evidence>
<dbReference type="Pfam" id="PF00072">
    <property type="entry name" value="Response_reg"/>
    <property type="match status" value="1"/>
</dbReference>
<dbReference type="SUPFAM" id="SSF47384">
    <property type="entry name" value="Homodimeric domain of signal transducing histidine kinase"/>
    <property type="match status" value="1"/>
</dbReference>
<dbReference type="CDD" id="cd00082">
    <property type="entry name" value="HisKA"/>
    <property type="match status" value="1"/>
</dbReference>
<dbReference type="Gene3D" id="1.10.287.130">
    <property type="match status" value="1"/>
</dbReference>
<feature type="domain" description="PAS" evidence="12">
    <location>
        <begin position="204"/>
        <end position="251"/>
    </location>
</feature>
<dbReference type="InterPro" id="IPR013767">
    <property type="entry name" value="PAS_fold"/>
</dbReference>
<comment type="catalytic activity">
    <reaction evidence="1">
        <text>ATP + protein L-histidine = ADP + protein N-phospho-L-histidine.</text>
        <dbReference type="EC" id="2.7.13.3"/>
    </reaction>
</comment>
<dbReference type="GO" id="GO:0005524">
    <property type="term" value="F:ATP binding"/>
    <property type="evidence" value="ECO:0007669"/>
    <property type="project" value="UniProtKB-KW"/>
</dbReference>
<dbReference type="PANTHER" id="PTHR43065">
    <property type="entry name" value="SENSOR HISTIDINE KINASE"/>
    <property type="match status" value="1"/>
</dbReference>
<feature type="non-terminal residue" evidence="13">
    <location>
        <position position="673"/>
    </location>
</feature>
<evidence type="ECO:0000313" key="14">
    <source>
        <dbReference type="Proteomes" id="UP000807825"/>
    </source>
</evidence>
<dbReference type="SMART" id="SM00448">
    <property type="entry name" value="REC"/>
    <property type="match status" value="1"/>
</dbReference>
<evidence type="ECO:0000256" key="1">
    <source>
        <dbReference type="ARBA" id="ARBA00000085"/>
    </source>
</evidence>
<evidence type="ECO:0000313" key="13">
    <source>
        <dbReference type="EMBL" id="MBI5251233.1"/>
    </source>
</evidence>
<dbReference type="EMBL" id="JACRDE010000449">
    <property type="protein sequence ID" value="MBI5251233.1"/>
    <property type="molecule type" value="Genomic_DNA"/>
</dbReference>
<evidence type="ECO:0000256" key="6">
    <source>
        <dbReference type="ARBA" id="ARBA00022777"/>
    </source>
</evidence>
<evidence type="ECO:0000256" key="2">
    <source>
        <dbReference type="ARBA" id="ARBA00012438"/>
    </source>
</evidence>
<accession>A0A9D6Z1M3</accession>
<keyword evidence="7" id="KW-0067">ATP-binding</keyword>
<dbReference type="SUPFAM" id="SSF55785">
    <property type="entry name" value="PYP-like sensor domain (PAS domain)"/>
    <property type="match status" value="2"/>
</dbReference>
<evidence type="ECO:0000256" key="4">
    <source>
        <dbReference type="ARBA" id="ARBA00022679"/>
    </source>
</evidence>
<keyword evidence="3 9" id="KW-0597">Phosphoprotein</keyword>
<dbReference type="Proteomes" id="UP000807825">
    <property type="component" value="Unassembled WGS sequence"/>
</dbReference>
<reference evidence="13" key="1">
    <citation type="submission" date="2020-07" db="EMBL/GenBank/DDBJ databases">
        <title>Huge and variable diversity of episymbiotic CPR bacteria and DPANN archaea in groundwater ecosystems.</title>
        <authorList>
            <person name="He C.Y."/>
            <person name="Keren R."/>
            <person name="Whittaker M."/>
            <person name="Farag I.F."/>
            <person name="Doudna J."/>
            <person name="Cate J.H.D."/>
            <person name="Banfield J.F."/>
        </authorList>
    </citation>
    <scope>NUCLEOTIDE SEQUENCE</scope>
    <source>
        <strain evidence="13">NC_groundwater_1664_Pr3_B-0.1um_52_9</strain>
    </source>
</reference>
<feature type="domain" description="Response regulatory" evidence="11">
    <location>
        <begin position="560"/>
        <end position="673"/>
    </location>
</feature>
<evidence type="ECO:0000259" key="12">
    <source>
        <dbReference type="PROSITE" id="PS50112"/>
    </source>
</evidence>
<dbReference type="InterPro" id="IPR036890">
    <property type="entry name" value="HATPase_C_sf"/>
</dbReference>
<keyword evidence="4" id="KW-0808">Transferase</keyword>
<dbReference type="Pfam" id="PF00989">
    <property type="entry name" value="PAS"/>
    <property type="match status" value="1"/>
</dbReference>
<sequence>MSDKELPSFEADEESSDYFDQDISTHTIDLQTLVHEIGFFETRAFRDLSETDFGKLLQAIPAPTLLIDRSATIIFANQSWKKISESYRAIVGRPFSSIFLKRSVATAANSIVEKGFTTRKPLVANAVLEIEQTRIWGRMHFRSLRMGNERALIVLVEDLTSEKKQLILTQKHKEDLLRYQEELEKRVRQRTSALKTINEKLLASRSSFTSIVEKTGEGILVVDSDNMVHYANPSAVSLLGRPRDELVGRHLGLKVFPGQTAEVRGKRLSGEPGVLEVRVESTDWNERPAMLLMLRDITDRKRAEQEMLKTEKLESLELVAGGIAHDFNNLLTGTIANISLAKMHATRGNAQYEALRNAEKAATGAKNLTQQLLTFTRGGEPVKKPGSISQLLKDSITLALSGSSVKNEINIPSGLWSAEIDEQQIGQVFQNILINALQAMPSGGTLTTSAENLFCREMLSRPILRAGKYVKVTIRDTGCGIARENLPKIFDPYYTTKPKGSGIGLATAYSVIKRHGGTIDVHSTVDAGTTFFIYLPASPEYEIEAPVAESRETPFLGTGNILLMDDDEAIRVVAGDLLKLLGYEVELAEDGLKCLEKYKAAMESGRPFNAVIMDLTVPGGMGGKEAMEKLLEIDPKVRAIVSSGYSTDPIMSNYQQYGFMGIVAKPYNALELS</sequence>
<dbReference type="InterPro" id="IPR000014">
    <property type="entry name" value="PAS"/>
</dbReference>
<dbReference type="PANTHER" id="PTHR43065:SF42">
    <property type="entry name" value="TWO-COMPONENT SENSOR PPRA"/>
    <property type="match status" value="1"/>
</dbReference>
<evidence type="ECO:0000259" key="11">
    <source>
        <dbReference type="PROSITE" id="PS50110"/>
    </source>
</evidence>
<dbReference type="Pfam" id="PF02518">
    <property type="entry name" value="HATPase_c"/>
    <property type="match status" value="1"/>
</dbReference>
<dbReference type="InterPro" id="IPR035965">
    <property type="entry name" value="PAS-like_dom_sf"/>
</dbReference>
<dbReference type="CDD" id="cd00130">
    <property type="entry name" value="PAS"/>
    <property type="match status" value="1"/>
</dbReference>
<dbReference type="InterPro" id="IPR005467">
    <property type="entry name" value="His_kinase_dom"/>
</dbReference>
<proteinExistence type="predicted"/>
<dbReference type="InterPro" id="IPR004358">
    <property type="entry name" value="Sig_transdc_His_kin-like_C"/>
</dbReference>
<keyword evidence="5" id="KW-0547">Nucleotide-binding</keyword>
<dbReference type="InterPro" id="IPR003661">
    <property type="entry name" value="HisK_dim/P_dom"/>
</dbReference>
<organism evidence="13 14">
    <name type="scientific">Desulfomonile tiedjei</name>
    <dbReference type="NCBI Taxonomy" id="2358"/>
    <lineage>
        <taxon>Bacteria</taxon>
        <taxon>Pseudomonadati</taxon>
        <taxon>Thermodesulfobacteriota</taxon>
        <taxon>Desulfomonilia</taxon>
        <taxon>Desulfomonilales</taxon>
        <taxon>Desulfomonilaceae</taxon>
        <taxon>Desulfomonile</taxon>
    </lineage>
</organism>
<dbReference type="Gene3D" id="3.30.450.20">
    <property type="entry name" value="PAS domain"/>
    <property type="match status" value="3"/>
</dbReference>
<dbReference type="SUPFAM" id="SSF55874">
    <property type="entry name" value="ATPase domain of HSP90 chaperone/DNA topoisomerase II/histidine kinase"/>
    <property type="match status" value="1"/>
</dbReference>
<feature type="domain" description="Histidine kinase" evidence="10">
    <location>
        <begin position="322"/>
        <end position="539"/>
    </location>
</feature>
<dbReference type="GO" id="GO:0006355">
    <property type="term" value="P:regulation of DNA-templated transcription"/>
    <property type="evidence" value="ECO:0007669"/>
    <property type="project" value="InterPro"/>
</dbReference>
<comment type="caution">
    <text evidence="13">The sequence shown here is derived from an EMBL/GenBank/DDBJ whole genome shotgun (WGS) entry which is preliminary data.</text>
</comment>
<dbReference type="SUPFAM" id="SSF52172">
    <property type="entry name" value="CheY-like"/>
    <property type="match status" value="1"/>
</dbReference>
<dbReference type="AlphaFoldDB" id="A0A9D6Z1M3"/>
<dbReference type="PROSITE" id="PS50112">
    <property type="entry name" value="PAS"/>
    <property type="match status" value="1"/>
</dbReference>
<dbReference type="InterPro" id="IPR011006">
    <property type="entry name" value="CheY-like_superfamily"/>
</dbReference>
<evidence type="ECO:0000256" key="7">
    <source>
        <dbReference type="ARBA" id="ARBA00022840"/>
    </source>
</evidence>
<protein>
    <recommendedName>
        <fullName evidence="2">histidine kinase</fullName>
        <ecNumber evidence="2">2.7.13.3</ecNumber>
    </recommendedName>
</protein>
<evidence type="ECO:0000259" key="10">
    <source>
        <dbReference type="PROSITE" id="PS50109"/>
    </source>
</evidence>
<dbReference type="EC" id="2.7.13.3" evidence="2"/>
<dbReference type="PRINTS" id="PR00344">
    <property type="entry name" value="BCTRLSENSOR"/>
</dbReference>
<evidence type="ECO:0000256" key="9">
    <source>
        <dbReference type="PROSITE-ProRule" id="PRU00169"/>
    </source>
</evidence>
<dbReference type="SMART" id="SM00388">
    <property type="entry name" value="HisKA"/>
    <property type="match status" value="1"/>
</dbReference>
<dbReference type="Gene3D" id="3.30.565.10">
    <property type="entry name" value="Histidine kinase-like ATPase, C-terminal domain"/>
    <property type="match status" value="1"/>
</dbReference>
<dbReference type="SMART" id="SM00387">
    <property type="entry name" value="HATPase_c"/>
    <property type="match status" value="1"/>
</dbReference>
<keyword evidence="8" id="KW-0902">Two-component regulatory system</keyword>
<evidence type="ECO:0000256" key="5">
    <source>
        <dbReference type="ARBA" id="ARBA00022741"/>
    </source>
</evidence>